<dbReference type="GO" id="GO:0004132">
    <property type="term" value="F:dCMP deaminase activity"/>
    <property type="evidence" value="ECO:0007669"/>
    <property type="project" value="TreeGrafter"/>
</dbReference>
<dbReference type="Gene3D" id="3.40.140.10">
    <property type="entry name" value="Cytidine Deaminase, domain 2"/>
    <property type="match status" value="1"/>
</dbReference>
<keyword evidence="1" id="KW-0545">Nucleotide biosynthesis</keyword>
<dbReference type="SUPFAM" id="SSF53927">
    <property type="entry name" value="Cytidine deaminase-like"/>
    <property type="match status" value="1"/>
</dbReference>
<dbReference type="PROSITE" id="PS51747">
    <property type="entry name" value="CYT_DCMP_DEAMINASES_2"/>
    <property type="match status" value="1"/>
</dbReference>
<evidence type="ECO:0000259" key="5">
    <source>
        <dbReference type="PROSITE" id="PS51747"/>
    </source>
</evidence>
<organism evidence="6">
    <name type="scientific">Cyprideis torosa</name>
    <dbReference type="NCBI Taxonomy" id="163714"/>
    <lineage>
        <taxon>Eukaryota</taxon>
        <taxon>Metazoa</taxon>
        <taxon>Ecdysozoa</taxon>
        <taxon>Arthropoda</taxon>
        <taxon>Crustacea</taxon>
        <taxon>Oligostraca</taxon>
        <taxon>Ostracoda</taxon>
        <taxon>Podocopa</taxon>
        <taxon>Podocopida</taxon>
        <taxon>Cytherocopina</taxon>
        <taxon>Cytheroidea</taxon>
        <taxon>Cytherideidae</taxon>
        <taxon>Cyprideis</taxon>
    </lineage>
</organism>
<dbReference type="OrthoDB" id="6710946at2759"/>
<proteinExistence type="predicted"/>
<dbReference type="PANTHER" id="PTHR11086:SF18">
    <property type="entry name" value="DEOXYCYTIDYLATE DEAMINASE"/>
    <property type="match status" value="1"/>
</dbReference>
<keyword evidence="2" id="KW-0378">Hydrolase</keyword>
<dbReference type="GO" id="GO:0005737">
    <property type="term" value="C:cytoplasm"/>
    <property type="evidence" value="ECO:0007669"/>
    <property type="project" value="TreeGrafter"/>
</dbReference>
<dbReference type="InterPro" id="IPR016193">
    <property type="entry name" value="Cytidine_deaminase-like"/>
</dbReference>
<evidence type="ECO:0000256" key="1">
    <source>
        <dbReference type="ARBA" id="ARBA00022727"/>
    </source>
</evidence>
<dbReference type="Pfam" id="PF00383">
    <property type="entry name" value="dCMP_cyt_deam_1"/>
    <property type="match status" value="1"/>
</dbReference>
<reference evidence="6" key="1">
    <citation type="submission" date="2020-11" db="EMBL/GenBank/DDBJ databases">
        <authorList>
            <person name="Tran Van P."/>
        </authorList>
    </citation>
    <scope>NUCLEOTIDE SEQUENCE</scope>
</reference>
<dbReference type="AlphaFoldDB" id="A0A7R8WUB4"/>
<evidence type="ECO:0000256" key="2">
    <source>
        <dbReference type="ARBA" id="ARBA00022801"/>
    </source>
</evidence>
<evidence type="ECO:0000313" key="6">
    <source>
        <dbReference type="EMBL" id="CAD7235182.1"/>
    </source>
</evidence>
<accession>A0A7R8WUB4</accession>
<name>A0A7R8WUB4_9CRUS</name>
<dbReference type="PANTHER" id="PTHR11086">
    <property type="entry name" value="DEOXYCYTIDYLATE DEAMINASE-RELATED"/>
    <property type="match status" value="1"/>
</dbReference>
<dbReference type="EMBL" id="OB671612">
    <property type="protein sequence ID" value="CAD7235182.1"/>
    <property type="molecule type" value="Genomic_DNA"/>
</dbReference>
<protein>
    <recommendedName>
        <fullName evidence="4">dCMP deaminase</fullName>
        <ecNumber evidence="3">3.5.4.12</ecNumber>
    </recommendedName>
    <alternativeName>
        <fullName evidence="4">dCMP deaminase</fullName>
    </alternativeName>
</protein>
<dbReference type="EC" id="3.5.4.12" evidence="3"/>
<evidence type="ECO:0000256" key="4">
    <source>
        <dbReference type="ARBA" id="ARBA00041763"/>
    </source>
</evidence>
<evidence type="ECO:0000256" key="3">
    <source>
        <dbReference type="ARBA" id="ARBA00038938"/>
    </source>
</evidence>
<sequence>MTAKRKDYLSWDEYFMAVALLSAQRSKDPNTQVGACVANRQNKIVGLGYNGFPWGISDDDLPWERSGDFLETKYPYVCHAELNAVLNAISRDLRGGAENELIILPSSKHQIPAVSAQPETEPGQLLMFKKEVRLNDSIHSTFQTNVAQIRCQPIGYVLHGRYPSTVTLKQSSLAVEVSPPITIQSFSDSISATPFCQRIWRMPLSLKVNTIHEYVSGNKPDLTSRTCKNGTIIPYAFDELVVMPCELFSQMSDEISFLHLIFQIEKRGANASLSALKDKIRPGRLIGANTLFFRTPEDVTFFTSSFSLFK</sequence>
<dbReference type="InterPro" id="IPR015517">
    <property type="entry name" value="dCMP_deaminase-rel"/>
</dbReference>
<gene>
    <name evidence="6" type="ORF">CTOB1V02_LOCUS12998</name>
</gene>
<dbReference type="InterPro" id="IPR002125">
    <property type="entry name" value="CMP_dCMP_dom"/>
</dbReference>
<feature type="domain" description="CMP/dCMP-type deaminase" evidence="5">
    <location>
        <begin position="10"/>
        <end position="141"/>
    </location>
</feature>